<dbReference type="Gene3D" id="1.10.260.40">
    <property type="entry name" value="lambda repressor-like DNA-binding domains"/>
    <property type="match status" value="1"/>
</dbReference>
<dbReference type="RefSeq" id="WP_014443420.1">
    <property type="nucleotide sequence ID" value="NC_017093.1"/>
</dbReference>
<dbReference type="PATRIC" id="fig|512565.3.peg.3302"/>
<dbReference type="OrthoDB" id="3806821at2"/>
<dbReference type="InterPro" id="IPR010982">
    <property type="entry name" value="Lambda_DNA-bd_dom_sf"/>
</dbReference>
<organism evidence="2 3">
    <name type="scientific">Actinoplanes missouriensis (strain ATCC 14538 / DSM 43046 / CBS 188.64 / JCM 3121 / NBRC 102363 / NCIMB 12654 / NRRL B-3342 / UNCC 431)</name>
    <dbReference type="NCBI Taxonomy" id="512565"/>
    <lineage>
        <taxon>Bacteria</taxon>
        <taxon>Bacillati</taxon>
        <taxon>Actinomycetota</taxon>
        <taxon>Actinomycetes</taxon>
        <taxon>Micromonosporales</taxon>
        <taxon>Micromonosporaceae</taxon>
        <taxon>Actinoplanes</taxon>
    </lineage>
</organism>
<dbReference type="InterPro" id="IPR001387">
    <property type="entry name" value="Cro/C1-type_HTH"/>
</dbReference>
<gene>
    <name evidence="2" type="ordered locus">AMIS_33050</name>
</gene>
<dbReference type="CDD" id="cd00093">
    <property type="entry name" value="HTH_XRE"/>
    <property type="match status" value="1"/>
</dbReference>
<dbReference type="InterPro" id="IPR041413">
    <property type="entry name" value="MLTR_LBD"/>
</dbReference>
<name>I0H688_ACTM4</name>
<keyword evidence="3" id="KW-1185">Reference proteome</keyword>
<dbReference type="KEGG" id="ams:AMIS_33050"/>
<dbReference type="HOGENOM" id="CLU_057862_1_0_11"/>
<dbReference type="EMBL" id="AP012319">
    <property type="protein sequence ID" value="BAL88525.1"/>
    <property type="molecule type" value="Genomic_DNA"/>
</dbReference>
<keyword evidence="2" id="KW-0238">DNA-binding</keyword>
<dbReference type="PROSITE" id="PS50943">
    <property type="entry name" value="HTH_CROC1"/>
    <property type="match status" value="1"/>
</dbReference>
<dbReference type="STRING" id="512565.AMIS_33050"/>
<evidence type="ECO:0000313" key="3">
    <source>
        <dbReference type="Proteomes" id="UP000007882"/>
    </source>
</evidence>
<feature type="domain" description="HTH cro/C1-type" evidence="1">
    <location>
        <begin position="35"/>
        <end position="80"/>
    </location>
</feature>
<dbReference type="Gene3D" id="3.30.450.180">
    <property type="match status" value="1"/>
</dbReference>
<sequence length="295" mass="32485">MDNKTELREFLASRRAKIRPQDAGLPAGTGRRVPGLRREELAALAGVSVSWYIRLERGDAVGASDAVLNAIANTLQLDDLERRHLFHLVRGSQRSTAKTPARRPAAPAIRATLQLVLDQMTDLPAIVQNDRSDIVAMNPLARALYCGLLSGSPGPWNHARYIHLDPGAQTFYRDWDQVASHSAAMLHVAAAKNPLDTELSKLIGELATRSDDFRVRWASRNVHEHRAGVKRVHHELVGDMELVYETLALPGEPDLTLYVNAAEPGSPSADALRLLAAWSAPMQAPTPHQQKEHQD</sequence>
<dbReference type="SMART" id="SM00530">
    <property type="entry name" value="HTH_XRE"/>
    <property type="match status" value="1"/>
</dbReference>
<dbReference type="Pfam" id="PF17765">
    <property type="entry name" value="MLTR_LBD"/>
    <property type="match status" value="1"/>
</dbReference>
<dbReference type="SUPFAM" id="SSF47413">
    <property type="entry name" value="lambda repressor-like DNA-binding domains"/>
    <property type="match status" value="1"/>
</dbReference>
<accession>I0H688</accession>
<dbReference type="GO" id="GO:0003677">
    <property type="term" value="F:DNA binding"/>
    <property type="evidence" value="ECO:0007669"/>
    <property type="project" value="UniProtKB-KW"/>
</dbReference>
<evidence type="ECO:0000313" key="2">
    <source>
        <dbReference type="EMBL" id="BAL88525.1"/>
    </source>
</evidence>
<protein>
    <submittedName>
        <fullName evidence="2">Putative DNA-binding protein</fullName>
    </submittedName>
</protein>
<proteinExistence type="predicted"/>
<dbReference type="PANTHER" id="PTHR35010:SF2">
    <property type="entry name" value="BLL4672 PROTEIN"/>
    <property type="match status" value="1"/>
</dbReference>
<dbReference type="PANTHER" id="PTHR35010">
    <property type="entry name" value="BLL4672 PROTEIN-RELATED"/>
    <property type="match status" value="1"/>
</dbReference>
<evidence type="ECO:0000259" key="1">
    <source>
        <dbReference type="PROSITE" id="PS50943"/>
    </source>
</evidence>
<dbReference type="Proteomes" id="UP000007882">
    <property type="component" value="Chromosome"/>
</dbReference>
<dbReference type="AlphaFoldDB" id="I0H688"/>
<dbReference type="Pfam" id="PF13560">
    <property type="entry name" value="HTH_31"/>
    <property type="match status" value="1"/>
</dbReference>
<reference evidence="2 3" key="1">
    <citation type="submission" date="2012-02" db="EMBL/GenBank/DDBJ databases">
        <title>Complete genome sequence of Actinoplanes missouriensis 431 (= NBRC 102363).</title>
        <authorList>
            <person name="Ohnishi Y."/>
            <person name="Ishikawa J."/>
            <person name="Sekine M."/>
            <person name="Hosoyama A."/>
            <person name="Harada T."/>
            <person name="Narita H."/>
            <person name="Hata T."/>
            <person name="Konno Y."/>
            <person name="Tutikane K."/>
            <person name="Fujita N."/>
            <person name="Horinouchi S."/>
            <person name="Hayakawa M."/>
        </authorList>
    </citation>
    <scope>NUCLEOTIDE SEQUENCE [LARGE SCALE GENOMIC DNA]</scope>
    <source>
        <strain evidence="3">ATCC 14538 / DSM 43046 / CBS 188.64 / JCM 3121 / NBRC 102363 / NCIMB 12654 / NRRL B-3342 / UNCC 431</strain>
    </source>
</reference>
<dbReference type="eggNOG" id="COG1396">
    <property type="taxonomic scope" value="Bacteria"/>
</dbReference>